<dbReference type="PANTHER" id="PTHR42791:SF1">
    <property type="entry name" value="N-ACETYLTRANSFERASE DOMAIN-CONTAINING PROTEIN"/>
    <property type="match status" value="1"/>
</dbReference>
<sequence>MAEAFAKDDPLYRYILPNEKTRLQVLNIFFKYYIEMLYPYSDLVTTSDRYEAVALIFHSELEPKTWRSKVSYWREIARAIGKSLPICRYIGLRGFVRGITILRQMDSSWLSMLGGHRYLHLDMLAVQEQYQGQGYVSQIVRPLLEKCQEEKTICSLETQTESNLPMYEHYNYHIVKTIPLPGSSLQQYCLLHY</sequence>
<feature type="domain" description="N-acetyltransferase" evidence="1">
    <location>
        <begin position="107"/>
        <end position="167"/>
    </location>
</feature>
<dbReference type="EMBL" id="CP034346">
    <property type="protein sequence ID" value="AZS18244.1"/>
    <property type="molecule type" value="Genomic_DNA"/>
</dbReference>
<dbReference type="OrthoDB" id="2194050at2"/>
<evidence type="ECO:0000313" key="2">
    <source>
        <dbReference type="EMBL" id="AZS18244.1"/>
    </source>
</evidence>
<reference evidence="3" key="1">
    <citation type="submission" date="2018-12" db="EMBL/GenBank/DDBJ databases">
        <title>Complete genome sequence of Paenibacillus sp. MBLB1234.</title>
        <authorList>
            <person name="Nam Y.-D."/>
            <person name="Kang J."/>
            <person name="Chung W.-H."/>
            <person name="Park Y.S."/>
        </authorList>
    </citation>
    <scope>NUCLEOTIDE SEQUENCE [LARGE SCALE GENOMIC DNA]</scope>
    <source>
        <strain evidence="3">MBLB1234</strain>
    </source>
</reference>
<protein>
    <submittedName>
        <fullName evidence="2">GNAT family N-acetyltransferase</fullName>
    </submittedName>
</protein>
<dbReference type="CDD" id="cd04301">
    <property type="entry name" value="NAT_SF"/>
    <property type="match status" value="1"/>
</dbReference>
<keyword evidence="2" id="KW-0808">Transferase</keyword>
<dbReference type="PANTHER" id="PTHR42791">
    <property type="entry name" value="GNAT FAMILY ACETYLTRANSFERASE"/>
    <property type="match status" value="1"/>
</dbReference>
<dbReference type="Proteomes" id="UP000270678">
    <property type="component" value="Chromosome"/>
</dbReference>
<dbReference type="Gene3D" id="3.40.630.30">
    <property type="match status" value="1"/>
</dbReference>
<dbReference type="InterPro" id="IPR000182">
    <property type="entry name" value="GNAT_dom"/>
</dbReference>
<proteinExistence type="predicted"/>
<dbReference type="Pfam" id="PF00583">
    <property type="entry name" value="Acetyltransf_1"/>
    <property type="match status" value="1"/>
</dbReference>
<evidence type="ECO:0000259" key="1">
    <source>
        <dbReference type="Pfam" id="PF00583"/>
    </source>
</evidence>
<dbReference type="SUPFAM" id="SSF55729">
    <property type="entry name" value="Acyl-CoA N-acyltransferases (Nat)"/>
    <property type="match status" value="1"/>
</dbReference>
<evidence type="ECO:0000313" key="3">
    <source>
        <dbReference type="Proteomes" id="UP000270678"/>
    </source>
</evidence>
<dbReference type="InterPro" id="IPR016181">
    <property type="entry name" value="Acyl_CoA_acyltransferase"/>
</dbReference>
<gene>
    <name evidence="2" type="ORF">EI981_11065</name>
</gene>
<dbReference type="AlphaFoldDB" id="A0A3Q9IDA3"/>
<dbReference type="KEGG" id="plut:EI981_11065"/>
<accession>A0A3Q9IDA3</accession>
<dbReference type="RefSeq" id="WP_127004573.1">
    <property type="nucleotide sequence ID" value="NZ_CP034346.1"/>
</dbReference>
<name>A0A3Q9IDA3_9BACL</name>
<dbReference type="InterPro" id="IPR052523">
    <property type="entry name" value="Trichothecene_AcTrans"/>
</dbReference>
<keyword evidence="3" id="KW-1185">Reference proteome</keyword>
<organism evidence="2 3">
    <name type="scientific">Paenibacillus lutimineralis</name>
    <dbReference type="NCBI Taxonomy" id="2707005"/>
    <lineage>
        <taxon>Bacteria</taxon>
        <taxon>Bacillati</taxon>
        <taxon>Bacillota</taxon>
        <taxon>Bacilli</taxon>
        <taxon>Bacillales</taxon>
        <taxon>Paenibacillaceae</taxon>
        <taxon>Paenibacillus</taxon>
    </lineage>
</organism>
<dbReference type="GO" id="GO:0016747">
    <property type="term" value="F:acyltransferase activity, transferring groups other than amino-acyl groups"/>
    <property type="evidence" value="ECO:0007669"/>
    <property type="project" value="InterPro"/>
</dbReference>